<evidence type="ECO:0000259" key="2">
    <source>
        <dbReference type="Pfam" id="PF13962"/>
    </source>
</evidence>
<evidence type="ECO:0000313" key="3">
    <source>
        <dbReference type="Proteomes" id="UP000235220"/>
    </source>
</evidence>
<dbReference type="Pfam" id="PF13962">
    <property type="entry name" value="PGG"/>
    <property type="match status" value="1"/>
</dbReference>
<proteinExistence type="predicted"/>
<sequence>MKETATSCSLVDALIVTIMFAIAFTIPGGNNQDTGLPILTHDKLLKIFIVNDSLLLFSSSTSMLMFLEILTARYAEEDFLESLSKRMIIGLFTLFFSITTMMIAFCAAHLLIFRGQSVIVIPIISLAGIPIVLFALMQFRLLVDMYVATYCTSGIFNRKMKPWL</sequence>
<feature type="domain" description="PGG" evidence="2">
    <location>
        <begin position="1"/>
        <end position="110"/>
    </location>
</feature>
<dbReference type="InParanoid" id="A0A6P9EFP5"/>
<organism evidence="3 4">
    <name type="scientific">Juglans regia</name>
    <name type="common">English walnut</name>
    <dbReference type="NCBI Taxonomy" id="51240"/>
    <lineage>
        <taxon>Eukaryota</taxon>
        <taxon>Viridiplantae</taxon>
        <taxon>Streptophyta</taxon>
        <taxon>Embryophyta</taxon>
        <taxon>Tracheophyta</taxon>
        <taxon>Spermatophyta</taxon>
        <taxon>Magnoliopsida</taxon>
        <taxon>eudicotyledons</taxon>
        <taxon>Gunneridae</taxon>
        <taxon>Pentapetalae</taxon>
        <taxon>rosids</taxon>
        <taxon>fabids</taxon>
        <taxon>Fagales</taxon>
        <taxon>Juglandaceae</taxon>
        <taxon>Juglans</taxon>
    </lineage>
</organism>
<feature type="transmembrane region" description="Helical" evidence="1">
    <location>
        <begin position="118"/>
        <end position="136"/>
    </location>
</feature>
<evidence type="ECO:0000313" key="4">
    <source>
        <dbReference type="RefSeq" id="XP_035543058.1"/>
    </source>
</evidence>
<dbReference type="PANTHER" id="PTHR24177:SF329">
    <property type="entry name" value="ANKYRIN REPEAT PROTEIN"/>
    <property type="match status" value="1"/>
</dbReference>
<accession>A0A6P9EFP5</accession>
<keyword evidence="3" id="KW-1185">Reference proteome</keyword>
<keyword evidence="1" id="KW-1133">Transmembrane helix</keyword>
<dbReference type="Proteomes" id="UP000235220">
    <property type="component" value="Unplaced"/>
</dbReference>
<dbReference type="InterPro" id="IPR026961">
    <property type="entry name" value="PGG_dom"/>
</dbReference>
<feature type="transmembrane region" description="Helical" evidence="1">
    <location>
        <begin position="47"/>
        <end position="67"/>
    </location>
</feature>
<keyword evidence="1" id="KW-0812">Transmembrane</keyword>
<evidence type="ECO:0000256" key="1">
    <source>
        <dbReference type="SAM" id="Phobius"/>
    </source>
</evidence>
<protein>
    <submittedName>
        <fullName evidence="4">Uncharacterized protein LOC118346129</fullName>
    </submittedName>
</protein>
<feature type="transmembrane region" description="Helical" evidence="1">
    <location>
        <begin position="7"/>
        <end position="27"/>
    </location>
</feature>
<name>A0A6P9EFP5_JUGRE</name>
<dbReference type="GeneID" id="118346129"/>
<dbReference type="OrthoDB" id="1652385at2759"/>
<dbReference type="RefSeq" id="XP_035543058.1">
    <property type="nucleotide sequence ID" value="XM_035687165.1"/>
</dbReference>
<gene>
    <name evidence="4" type="primary">LOC118346129</name>
</gene>
<dbReference type="AlphaFoldDB" id="A0A6P9EFP5"/>
<dbReference type="PANTHER" id="PTHR24177">
    <property type="entry name" value="CASKIN"/>
    <property type="match status" value="1"/>
</dbReference>
<dbReference type="KEGG" id="jre:118346129"/>
<feature type="transmembrane region" description="Helical" evidence="1">
    <location>
        <begin position="88"/>
        <end position="112"/>
    </location>
</feature>
<dbReference type="GO" id="GO:0016020">
    <property type="term" value="C:membrane"/>
    <property type="evidence" value="ECO:0000318"/>
    <property type="project" value="GO_Central"/>
</dbReference>
<reference evidence="4" key="1">
    <citation type="submission" date="2025-08" db="UniProtKB">
        <authorList>
            <consortium name="RefSeq"/>
        </authorList>
    </citation>
    <scope>IDENTIFICATION</scope>
    <source>
        <tissue evidence="4">Leaves</tissue>
    </source>
</reference>
<keyword evidence="1" id="KW-0472">Membrane</keyword>